<dbReference type="InterPro" id="IPR002401">
    <property type="entry name" value="Cyt_P450_E_grp-I"/>
</dbReference>
<comment type="subcellular location">
    <subcellularLocation>
        <location evidence="2">Membrane</location>
    </subcellularLocation>
</comment>
<dbReference type="PRINTS" id="PR00385">
    <property type="entry name" value="P450"/>
</dbReference>
<evidence type="ECO:0000313" key="15">
    <source>
        <dbReference type="EMBL" id="KAF9064447.1"/>
    </source>
</evidence>
<dbReference type="Proteomes" id="UP000772434">
    <property type="component" value="Unassembled WGS sequence"/>
</dbReference>
<dbReference type="InterPro" id="IPR001128">
    <property type="entry name" value="Cyt_P450"/>
</dbReference>
<evidence type="ECO:0000256" key="3">
    <source>
        <dbReference type="ARBA" id="ARBA00004721"/>
    </source>
</evidence>
<evidence type="ECO:0000256" key="10">
    <source>
        <dbReference type="ARBA" id="ARBA00023004"/>
    </source>
</evidence>
<comment type="cofactor">
    <cofactor evidence="1 13">
        <name>heme</name>
        <dbReference type="ChEBI" id="CHEBI:30413"/>
    </cofactor>
</comment>
<dbReference type="Pfam" id="PF00067">
    <property type="entry name" value="p450"/>
    <property type="match status" value="1"/>
</dbReference>
<evidence type="ECO:0000256" key="14">
    <source>
        <dbReference type="RuleBase" id="RU000461"/>
    </source>
</evidence>
<evidence type="ECO:0000256" key="2">
    <source>
        <dbReference type="ARBA" id="ARBA00004370"/>
    </source>
</evidence>
<comment type="caution">
    <text evidence="15">The sequence shown here is derived from an EMBL/GenBank/DDBJ whole genome shotgun (WGS) entry which is preliminary data.</text>
</comment>
<sequence length="558" mass="62887">MSPLQIPHLGATYTTLLQSIFVTFLAASIWSLFRKNRKASVSLISQLPGPPSQSWLKGNHEQLFGLTDGWEFHKTLAEKYGPVVQIKGFLGSKQFYTFDPQAMHHILVKHVFSFTPIRLGSTLLFGNGLLNMSGEQHRKQRKMLNPVFSIAHMRSMMPIFYDVVDQLETALSQRVQSGPTEIDLLSWMTRTALELIGQSGFGYSFDNMVDDVPKHRYSIVIKELVPSLARLSIARTTVLPLAIKFIPTRIRTFLMNITPWKTLHEVRDMVNYMHELSVHVYQEKKHALEQGDKAVAMQIGRGKDLLSIMIKENMVADSEDKLNEDEIIAQMSTFIFAAMDTTSNGLSRILHLLAMHPDVQDKMRREILEARNKHQGERFSYDELVALPYLDAVCRETLRLHPPVTSLFRVSDEDIVIPVSQPVQSKDGNSEITEIFIPKSTTVVLSALNANRSSELWGPDALEWKPERWLSPLPGSITNSKIPAIYANLMTFSGGSRACIGFKFSQLEMKVVISMLVEKFKFSLAPRKSIFWQMSGIANPVVDGGDGSSQLPLIVELA</sequence>
<keyword evidence="16" id="KW-1185">Reference proteome</keyword>
<evidence type="ECO:0000256" key="13">
    <source>
        <dbReference type="PIRSR" id="PIRSR602401-1"/>
    </source>
</evidence>
<protein>
    <submittedName>
        <fullName evidence="15">Cytochrome P450</fullName>
    </submittedName>
</protein>
<dbReference type="GO" id="GO:0005506">
    <property type="term" value="F:iron ion binding"/>
    <property type="evidence" value="ECO:0007669"/>
    <property type="project" value="InterPro"/>
</dbReference>
<dbReference type="GO" id="GO:0016705">
    <property type="term" value="F:oxidoreductase activity, acting on paired donors, with incorporation or reduction of molecular oxygen"/>
    <property type="evidence" value="ECO:0007669"/>
    <property type="project" value="InterPro"/>
</dbReference>
<evidence type="ECO:0000256" key="12">
    <source>
        <dbReference type="ARBA" id="ARBA00023136"/>
    </source>
</evidence>
<dbReference type="OrthoDB" id="1470350at2759"/>
<dbReference type="GO" id="GO:0004497">
    <property type="term" value="F:monooxygenase activity"/>
    <property type="evidence" value="ECO:0007669"/>
    <property type="project" value="UniProtKB-KW"/>
</dbReference>
<dbReference type="InterPro" id="IPR050121">
    <property type="entry name" value="Cytochrome_P450_monoxygenase"/>
</dbReference>
<proteinExistence type="inferred from homology"/>
<dbReference type="PROSITE" id="PS00086">
    <property type="entry name" value="CYTOCHROME_P450"/>
    <property type="match status" value="1"/>
</dbReference>
<keyword evidence="6" id="KW-0812">Transmembrane</keyword>
<evidence type="ECO:0000256" key="7">
    <source>
        <dbReference type="ARBA" id="ARBA00022723"/>
    </source>
</evidence>
<keyword evidence="11 14" id="KW-0503">Monooxygenase</keyword>
<dbReference type="PRINTS" id="PR00463">
    <property type="entry name" value="EP450I"/>
</dbReference>
<dbReference type="GO" id="GO:0016020">
    <property type="term" value="C:membrane"/>
    <property type="evidence" value="ECO:0007669"/>
    <property type="project" value="UniProtKB-SubCell"/>
</dbReference>
<evidence type="ECO:0000256" key="4">
    <source>
        <dbReference type="ARBA" id="ARBA00010617"/>
    </source>
</evidence>
<evidence type="ECO:0000256" key="9">
    <source>
        <dbReference type="ARBA" id="ARBA00023002"/>
    </source>
</evidence>
<evidence type="ECO:0000256" key="11">
    <source>
        <dbReference type="ARBA" id="ARBA00023033"/>
    </source>
</evidence>
<comment type="pathway">
    <text evidence="3">Secondary metabolite biosynthesis; terpenoid biosynthesis.</text>
</comment>
<organism evidence="15 16">
    <name type="scientific">Rhodocollybia butyracea</name>
    <dbReference type="NCBI Taxonomy" id="206335"/>
    <lineage>
        <taxon>Eukaryota</taxon>
        <taxon>Fungi</taxon>
        <taxon>Dikarya</taxon>
        <taxon>Basidiomycota</taxon>
        <taxon>Agaricomycotina</taxon>
        <taxon>Agaricomycetes</taxon>
        <taxon>Agaricomycetidae</taxon>
        <taxon>Agaricales</taxon>
        <taxon>Marasmiineae</taxon>
        <taxon>Omphalotaceae</taxon>
        <taxon>Rhodocollybia</taxon>
    </lineage>
</organism>
<dbReference type="GO" id="GO:0020037">
    <property type="term" value="F:heme binding"/>
    <property type="evidence" value="ECO:0007669"/>
    <property type="project" value="InterPro"/>
</dbReference>
<reference evidence="15" key="1">
    <citation type="submission" date="2020-11" db="EMBL/GenBank/DDBJ databases">
        <authorList>
            <consortium name="DOE Joint Genome Institute"/>
            <person name="Ahrendt S."/>
            <person name="Riley R."/>
            <person name="Andreopoulos W."/>
            <person name="Labutti K."/>
            <person name="Pangilinan J."/>
            <person name="Ruiz-Duenas F.J."/>
            <person name="Barrasa J.M."/>
            <person name="Sanchez-Garcia M."/>
            <person name="Camarero S."/>
            <person name="Miyauchi S."/>
            <person name="Serrano A."/>
            <person name="Linde D."/>
            <person name="Babiker R."/>
            <person name="Drula E."/>
            <person name="Ayuso-Fernandez I."/>
            <person name="Pacheco R."/>
            <person name="Padilla G."/>
            <person name="Ferreira P."/>
            <person name="Barriuso J."/>
            <person name="Kellner H."/>
            <person name="Castanera R."/>
            <person name="Alfaro M."/>
            <person name="Ramirez L."/>
            <person name="Pisabarro A.G."/>
            <person name="Kuo A."/>
            <person name="Tritt A."/>
            <person name="Lipzen A."/>
            <person name="He G."/>
            <person name="Yan M."/>
            <person name="Ng V."/>
            <person name="Cullen D."/>
            <person name="Martin F."/>
            <person name="Rosso M.-N."/>
            <person name="Henrissat B."/>
            <person name="Hibbett D."/>
            <person name="Martinez A.T."/>
            <person name="Grigoriev I.V."/>
        </authorList>
    </citation>
    <scope>NUCLEOTIDE SEQUENCE</scope>
    <source>
        <strain evidence="15">AH 40177</strain>
    </source>
</reference>
<dbReference type="AlphaFoldDB" id="A0A9P5PJN5"/>
<dbReference type="Gene3D" id="1.10.630.10">
    <property type="entry name" value="Cytochrome P450"/>
    <property type="match status" value="1"/>
</dbReference>
<dbReference type="PANTHER" id="PTHR24305">
    <property type="entry name" value="CYTOCHROME P450"/>
    <property type="match status" value="1"/>
</dbReference>
<dbReference type="EMBL" id="JADNRY010000123">
    <property type="protein sequence ID" value="KAF9064447.1"/>
    <property type="molecule type" value="Genomic_DNA"/>
</dbReference>
<name>A0A9P5PJN5_9AGAR</name>
<keyword evidence="9 14" id="KW-0560">Oxidoreductase</keyword>
<keyword evidence="7 13" id="KW-0479">Metal-binding</keyword>
<gene>
    <name evidence="15" type="ORF">BDP27DRAFT_1450760</name>
</gene>
<dbReference type="InterPro" id="IPR017972">
    <property type="entry name" value="Cyt_P450_CS"/>
</dbReference>
<evidence type="ECO:0000256" key="1">
    <source>
        <dbReference type="ARBA" id="ARBA00001971"/>
    </source>
</evidence>
<comment type="similarity">
    <text evidence="4 14">Belongs to the cytochrome P450 family.</text>
</comment>
<keyword evidence="5 13" id="KW-0349">Heme</keyword>
<evidence type="ECO:0000256" key="6">
    <source>
        <dbReference type="ARBA" id="ARBA00022692"/>
    </source>
</evidence>
<evidence type="ECO:0000256" key="8">
    <source>
        <dbReference type="ARBA" id="ARBA00022989"/>
    </source>
</evidence>
<dbReference type="CDD" id="cd11069">
    <property type="entry name" value="CYP_FUM15-like"/>
    <property type="match status" value="1"/>
</dbReference>
<dbReference type="PANTHER" id="PTHR24305:SF166">
    <property type="entry name" value="CYTOCHROME P450 12A4, MITOCHONDRIAL-RELATED"/>
    <property type="match status" value="1"/>
</dbReference>
<evidence type="ECO:0000313" key="16">
    <source>
        <dbReference type="Proteomes" id="UP000772434"/>
    </source>
</evidence>
<keyword evidence="8" id="KW-1133">Transmembrane helix</keyword>
<feature type="binding site" description="axial binding residue" evidence="13">
    <location>
        <position position="499"/>
    </location>
    <ligand>
        <name>heme</name>
        <dbReference type="ChEBI" id="CHEBI:30413"/>
    </ligand>
    <ligandPart>
        <name>Fe</name>
        <dbReference type="ChEBI" id="CHEBI:18248"/>
    </ligandPart>
</feature>
<keyword evidence="10 13" id="KW-0408">Iron</keyword>
<keyword evidence="12" id="KW-0472">Membrane</keyword>
<dbReference type="SUPFAM" id="SSF48264">
    <property type="entry name" value="Cytochrome P450"/>
    <property type="match status" value="1"/>
</dbReference>
<evidence type="ECO:0000256" key="5">
    <source>
        <dbReference type="ARBA" id="ARBA00022617"/>
    </source>
</evidence>
<accession>A0A9P5PJN5</accession>
<dbReference type="InterPro" id="IPR036396">
    <property type="entry name" value="Cyt_P450_sf"/>
</dbReference>